<dbReference type="Pfam" id="PF12833">
    <property type="entry name" value="HTH_18"/>
    <property type="match status" value="1"/>
</dbReference>
<feature type="modified residue" description="4-aspartylphosphate" evidence="8">
    <location>
        <position position="51"/>
    </location>
</feature>
<feature type="coiled-coil region" evidence="9">
    <location>
        <begin position="118"/>
        <end position="149"/>
    </location>
</feature>
<evidence type="ECO:0000256" key="7">
    <source>
        <dbReference type="ARBA" id="ARBA00023163"/>
    </source>
</evidence>
<evidence type="ECO:0000256" key="8">
    <source>
        <dbReference type="PROSITE-ProRule" id="PRU00169"/>
    </source>
</evidence>
<organism evidence="12 13">
    <name type="scientific">Cohnella xylanilytica</name>
    <dbReference type="NCBI Taxonomy" id="557555"/>
    <lineage>
        <taxon>Bacteria</taxon>
        <taxon>Bacillati</taxon>
        <taxon>Bacillota</taxon>
        <taxon>Bacilli</taxon>
        <taxon>Bacillales</taxon>
        <taxon>Paenibacillaceae</taxon>
        <taxon>Cohnella</taxon>
    </lineage>
</organism>
<dbReference type="Gene3D" id="1.10.10.60">
    <property type="entry name" value="Homeodomain-like"/>
    <property type="match status" value="2"/>
</dbReference>
<dbReference type="PROSITE" id="PS00041">
    <property type="entry name" value="HTH_ARAC_FAMILY_1"/>
    <property type="match status" value="1"/>
</dbReference>
<evidence type="ECO:0000256" key="2">
    <source>
        <dbReference type="ARBA" id="ARBA00022490"/>
    </source>
</evidence>
<evidence type="ECO:0000256" key="6">
    <source>
        <dbReference type="ARBA" id="ARBA00023125"/>
    </source>
</evidence>
<dbReference type="SUPFAM" id="SSF52172">
    <property type="entry name" value="CheY-like"/>
    <property type="match status" value="1"/>
</dbReference>
<comment type="subcellular location">
    <subcellularLocation>
        <location evidence="1">Cytoplasm</location>
    </subcellularLocation>
</comment>
<keyword evidence="5" id="KW-0805">Transcription regulation</keyword>
<dbReference type="SMART" id="SM00342">
    <property type="entry name" value="HTH_ARAC"/>
    <property type="match status" value="1"/>
</dbReference>
<feature type="domain" description="Response regulatory" evidence="11">
    <location>
        <begin position="1"/>
        <end position="119"/>
    </location>
</feature>
<evidence type="ECO:0000256" key="9">
    <source>
        <dbReference type="SAM" id="Coils"/>
    </source>
</evidence>
<dbReference type="GO" id="GO:0000160">
    <property type="term" value="P:phosphorelay signal transduction system"/>
    <property type="evidence" value="ECO:0007669"/>
    <property type="project" value="UniProtKB-KW"/>
</dbReference>
<keyword evidence="9" id="KW-0175">Coiled coil</keyword>
<proteinExistence type="predicted"/>
<keyword evidence="6" id="KW-0238">DNA-binding</keyword>
<dbReference type="GO" id="GO:0043565">
    <property type="term" value="F:sequence-specific DNA binding"/>
    <property type="evidence" value="ECO:0007669"/>
    <property type="project" value="InterPro"/>
</dbReference>
<dbReference type="InterPro" id="IPR020449">
    <property type="entry name" value="Tscrpt_reg_AraC-type_HTH"/>
</dbReference>
<dbReference type="AlphaFoldDB" id="A0A841TZ08"/>
<keyword evidence="13" id="KW-1185">Reference proteome</keyword>
<dbReference type="InterPro" id="IPR011006">
    <property type="entry name" value="CheY-like_superfamily"/>
</dbReference>
<comment type="caution">
    <text evidence="12">The sequence shown here is derived from an EMBL/GenBank/DDBJ whole genome shotgun (WGS) entry which is preliminary data.</text>
</comment>
<dbReference type="CDD" id="cd17536">
    <property type="entry name" value="REC_YesN-like"/>
    <property type="match status" value="1"/>
</dbReference>
<dbReference type="SUPFAM" id="SSF46689">
    <property type="entry name" value="Homeodomain-like"/>
    <property type="match status" value="2"/>
</dbReference>
<dbReference type="InterPro" id="IPR001789">
    <property type="entry name" value="Sig_transdc_resp-reg_receiver"/>
</dbReference>
<sequence length="533" mass="60970">MIVDDEPMQIQGLLRHIAWEKLGYESPLTAESGEEALALLETTPVDVLITDVSMPGMTGIELLAKCRSDYPHLQSLQTVIVSGFDEFEFVQEAIHLGAKAYVLKPVKTEELEQKLASFRSSIEQKDRIEREMESLKEKMTESLDMLQDRFANDLIEGRAQSGEMIDSWRRLLELPGGDWRIRLYVFAYDRLQDSARHDAARRIWLSDALLRAVKTGLSGFEHAYVGRTGADEAAVLHLNAPPSERARIEKQFPFVQEVVRESSGESVTVGVSRECGGPGEVPTLYKEVKHMMTRGRMAGAGHIHYFDRAEASDYREFALKEEEIPEIVRLFEEGDADRAKARVHLAFDSLETRPELSFSYVQAFAMGLISELARRIPRTADKGGEFNVRSWQRLLDCANLREVRETTLEALSRYRQLEDKEQDQQRHHLIHQVASFLEERLREPVTVKQLAERFQLNPSYLSVLFKKETGKTISEFVQEARLGKAKRLLQDPNVKVYEVAEQVGFQTTAYFSFLFKKATGVTPQEFRDYHYGE</sequence>
<dbReference type="GO" id="GO:0003700">
    <property type="term" value="F:DNA-binding transcription factor activity"/>
    <property type="evidence" value="ECO:0007669"/>
    <property type="project" value="InterPro"/>
</dbReference>
<keyword evidence="2" id="KW-0963">Cytoplasm</keyword>
<evidence type="ECO:0000256" key="3">
    <source>
        <dbReference type="ARBA" id="ARBA00022553"/>
    </source>
</evidence>
<evidence type="ECO:0000256" key="4">
    <source>
        <dbReference type="ARBA" id="ARBA00023012"/>
    </source>
</evidence>
<dbReference type="InterPro" id="IPR018060">
    <property type="entry name" value="HTH_AraC"/>
</dbReference>
<evidence type="ECO:0000313" key="13">
    <source>
        <dbReference type="Proteomes" id="UP000553776"/>
    </source>
</evidence>
<dbReference type="Proteomes" id="UP000553776">
    <property type="component" value="Unassembled WGS sequence"/>
</dbReference>
<dbReference type="InterPro" id="IPR009057">
    <property type="entry name" value="Homeodomain-like_sf"/>
</dbReference>
<accession>A0A841TZ08</accession>
<dbReference type="GO" id="GO:0005737">
    <property type="term" value="C:cytoplasm"/>
    <property type="evidence" value="ECO:0007669"/>
    <property type="project" value="UniProtKB-SubCell"/>
</dbReference>
<dbReference type="PRINTS" id="PR00032">
    <property type="entry name" value="HTHARAC"/>
</dbReference>
<feature type="domain" description="HTH araC/xylS-type" evidence="10">
    <location>
        <begin position="431"/>
        <end position="529"/>
    </location>
</feature>
<gene>
    <name evidence="12" type="ORF">H7B90_15325</name>
</gene>
<dbReference type="PROSITE" id="PS01124">
    <property type="entry name" value="HTH_ARAC_FAMILY_2"/>
    <property type="match status" value="1"/>
</dbReference>
<keyword evidence="7" id="KW-0804">Transcription</keyword>
<evidence type="ECO:0000256" key="5">
    <source>
        <dbReference type="ARBA" id="ARBA00023015"/>
    </source>
</evidence>
<evidence type="ECO:0000313" key="12">
    <source>
        <dbReference type="EMBL" id="MBB6692779.1"/>
    </source>
</evidence>
<reference evidence="12 13" key="1">
    <citation type="submission" date="2020-08" db="EMBL/GenBank/DDBJ databases">
        <title>Cohnella phylogeny.</title>
        <authorList>
            <person name="Dunlap C."/>
        </authorList>
    </citation>
    <scope>NUCLEOTIDE SEQUENCE [LARGE SCALE GENOMIC DNA]</scope>
    <source>
        <strain evidence="12 13">DSM 25239</strain>
    </source>
</reference>
<dbReference type="PANTHER" id="PTHR42713:SF3">
    <property type="entry name" value="TRANSCRIPTIONAL REGULATORY PROTEIN HPTR"/>
    <property type="match status" value="1"/>
</dbReference>
<dbReference type="PROSITE" id="PS50110">
    <property type="entry name" value="RESPONSE_REGULATORY"/>
    <property type="match status" value="1"/>
</dbReference>
<keyword evidence="4" id="KW-0902">Two-component regulatory system</keyword>
<dbReference type="Gene3D" id="3.40.50.2300">
    <property type="match status" value="1"/>
</dbReference>
<dbReference type="PANTHER" id="PTHR42713">
    <property type="entry name" value="HISTIDINE KINASE-RELATED"/>
    <property type="match status" value="1"/>
</dbReference>
<name>A0A841TZ08_9BACL</name>
<dbReference type="InterPro" id="IPR018062">
    <property type="entry name" value="HTH_AraC-typ_CS"/>
</dbReference>
<evidence type="ECO:0000259" key="10">
    <source>
        <dbReference type="PROSITE" id="PS01124"/>
    </source>
</evidence>
<protein>
    <submittedName>
        <fullName evidence="12">Response regulator</fullName>
    </submittedName>
</protein>
<evidence type="ECO:0000256" key="1">
    <source>
        <dbReference type="ARBA" id="ARBA00004496"/>
    </source>
</evidence>
<dbReference type="InterPro" id="IPR051552">
    <property type="entry name" value="HptR"/>
</dbReference>
<dbReference type="Pfam" id="PF00072">
    <property type="entry name" value="Response_reg"/>
    <property type="match status" value="1"/>
</dbReference>
<evidence type="ECO:0000259" key="11">
    <source>
        <dbReference type="PROSITE" id="PS50110"/>
    </source>
</evidence>
<dbReference type="EMBL" id="JACJVR010000059">
    <property type="protein sequence ID" value="MBB6692779.1"/>
    <property type="molecule type" value="Genomic_DNA"/>
</dbReference>
<keyword evidence="3 8" id="KW-0597">Phosphoprotein</keyword>
<dbReference type="SMART" id="SM00448">
    <property type="entry name" value="REC"/>
    <property type="match status" value="1"/>
</dbReference>